<reference evidence="3" key="1">
    <citation type="journal article" date="2019" name="Int. J. Syst. Evol. Microbiol.">
        <title>The Global Catalogue of Microorganisms (GCM) 10K type strain sequencing project: providing services to taxonomists for standard genome sequencing and annotation.</title>
        <authorList>
            <consortium name="The Broad Institute Genomics Platform"/>
            <consortium name="The Broad Institute Genome Sequencing Center for Infectious Disease"/>
            <person name="Wu L."/>
            <person name="Ma J."/>
        </authorList>
    </citation>
    <scope>NUCLEOTIDE SEQUENCE [LARGE SCALE GENOMIC DNA]</scope>
    <source>
        <strain evidence="3">JCM 3369</strain>
    </source>
</reference>
<comment type="caution">
    <text evidence="2">The sequence shown here is derived from an EMBL/GenBank/DDBJ whole genome shotgun (WGS) entry which is preliminary data.</text>
</comment>
<dbReference type="InterPro" id="IPR007278">
    <property type="entry name" value="DUF397"/>
</dbReference>
<protein>
    <submittedName>
        <fullName evidence="2">DUF397 domain-containing protein</fullName>
    </submittedName>
</protein>
<name>A0ABW2CLZ0_9ACTN</name>
<evidence type="ECO:0000259" key="1">
    <source>
        <dbReference type="Pfam" id="PF04149"/>
    </source>
</evidence>
<proteinExistence type="predicted"/>
<gene>
    <name evidence="2" type="ORF">ACFQKB_23935</name>
</gene>
<evidence type="ECO:0000313" key="2">
    <source>
        <dbReference type="EMBL" id="MFC6882826.1"/>
    </source>
</evidence>
<dbReference type="RefSeq" id="WP_160820392.1">
    <property type="nucleotide sequence ID" value="NZ_JBHSXE010000001.1"/>
</dbReference>
<dbReference type="Proteomes" id="UP001596380">
    <property type="component" value="Unassembled WGS sequence"/>
</dbReference>
<evidence type="ECO:0000313" key="3">
    <source>
        <dbReference type="Proteomes" id="UP001596380"/>
    </source>
</evidence>
<organism evidence="2 3">
    <name type="scientific">Actinomadura yumaensis</name>
    <dbReference type="NCBI Taxonomy" id="111807"/>
    <lineage>
        <taxon>Bacteria</taxon>
        <taxon>Bacillati</taxon>
        <taxon>Actinomycetota</taxon>
        <taxon>Actinomycetes</taxon>
        <taxon>Streptosporangiales</taxon>
        <taxon>Thermomonosporaceae</taxon>
        <taxon>Actinomadura</taxon>
    </lineage>
</organism>
<dbReference type="EMBL" id="JBHSXS010000015">
    <property type="protein sequence ID" value="MFC6882826.1"/>
    <property type="molecule type" value="Genomic_DNA"/>
</dbReference>
<keyword evidence="3" id="KW-1185">Reference proteome</keyword>
<sequence>MTLTWRKSSHSDNLGGNCVEVADLGPWRKSRRSDDQGGACIEVGALPGMVGMRDSKDPDGPKVVLSRGDFAALVNVLKG</sequence>
<feature type="domain" description="DUF397" evidence="1">
    <location>
        <begin position="27"/>
        <end position="77"/>
    </location>
</feature>
<feature type="domain" description="DUF397" evidence="1">
    <location>
        <begin position="3"/>
        <end position="23"/>
    </location>
</feature>
<dbReference type="Pfam" id="PF04149">
    <property type="entry name" value="DUF397"/>
    <property type="match status" value="2"/>
</dbReference>
<accession>A0ABW2CLZ0</accession>